<feature type="region of interest" description="Disordered" evidence="1">
    <location>
        <begin position="41"/>
        <end position="63"/>
    </location>
</feature>
<dbReference type="Proteomes" id="UP000053263">
    <property type="component" value="Unassembled WGS sequence"/>
</dbReference>
<evidence type="ECO:0000313" key="3">
    <source>
        <dbReference type="Proteomes" id="UP000053263"/>
    </source>
</evidence>
<keyword evidence="3" id="KW-1185">Reference proteome</keyword>
<evidence type="ECO:0000256" key="1">
    <source>
        <dbReference type="SAM" id="MobiDB-lite"/>
    </source>
</evidence>
<name>A0A0C9SRP0_PLICR</name>
<sequence length="140" mass="15165">MDRSVIDTTIELEVALEATTGSRATTELLAARFLALVAQSHTSPTTNPNPLPHAPCSSQTSTPTLEDVNVANLLHAHQSALLAAAAKRDASITDFCSNRQTNKSSSTTRRRCTTRGGALGAFHSERKRHNNYQMLFSNPF</sequence>
<proteinExistence type="predicted"/>
<reference evidence="2 3" key="1">
    <citation type="submission" date="2014-06" db="EMBL/GenBank/DDBJ databases">
        <title>Evolutionary Origins and Diversification of the Mycorrhizal Mutualists.</title>
        <authorList>
            <consortium name="DOE Joint Genome Institute"/>
            <consortium name="Mycorrhizal Genomics Consortium"/>
            <person name="Kohler A."/>
            <person name="Kuo A."/>
            <person name="Nagy L.G."/>
            <person name="Floudas D."/>
            <person name="Copeland A."/>
            <person name="Barry K.W."/>
            <person name="Cichocki N."/>
            <person name="Veneault-Fourrey C."/>
            <person name="LaButti K."/>
            <person name="Lindquist E.A."/>
            <person name="Lipzen A."/>
            <person name="Lundell T."/>
            <person name="Morin E."/>
            <person name="Murat C."/>
            <person name="Riley R."/>
            <person name="Ohm R."/>
            <person name="Sun H."/>
            <person name="Tunlid A."/>
            <person name="Henrissat B."/>
            <person name="Grigoriev I.V."/>
            <person name="Hibbett D.S."/>
            <person name="Martin F."/>
        </authorList>
    </citation>
    <scope>NUCLEOTIDE SEQUENCE [LARGE SCALE GENOMIC DNA]</scope>
    <source>
        <strain evidence="2 3">FD-325 SS-3</strain>
    </source>
</reference>
<evidence type="ECO:0000313" key="2">
    <source>
        <dbReference type="EMBL" id="KII84872.1"/>
    </source>
</evidence>
<dbReference type="HOGENOM" id="CLU_1835964_0_0_1"/>
<protein>
    <submittedName>
        <fullName evidence="2">Uncharacterized protein</fullName>
    </submittedName>
</protein>
<dbReference type="EMBL" id="KN832569">
    <property type="protein sequence ID" value="KII84872.1"/>
    <property type="molecule type" value="Genomic_DNA"/>
</dbReference>
<dbReference type="AlphaFoldDB" id="A0A0C9SRP0"/>
<organism evidence="2 3">
    <name type="scientific">Plicaturopsis crispa FD-325 SS-3</name>
    <dbReference type="NCBI Taxonomy" id="944288"/>
    <lineage>
        <taxon>Eukaryota</taxon>
        <taxon>Fungi</taxon>
        <taxon>Dikarya</taxon>
        <taxon>Basidiomycota</taxon>
        <taxon>Agaricomycotina</taxon>
        <taxon>Agaricomycetes</taxon>
        <taxon>Agaricomycetidae</taxon>
        <taxon>Amylocorticiales</taxon>
        <taxon>Amylocorticiaceae</taxon>
        <taxon>Plicatura</taxon>
        <taxon>Plicaturopsis crispa</taxon>
    </lineage>
</organism>
<gene>
    <name evidence="2" type="ORF">PLICRDRAFT_45702</name>
</gene>
<accession>A0A0C9SRP0</accession>